<accession>A0AAE1UMK4</accession>
<evidence type="ECO:0000256" key="1">
    <source>
        <dbReference type="SAM" id="MobiDB-lite"/>
    </source>
</evidence>
<dbReference type="EMBL" id="JAWZYT010000013">
    <property type="protein sequence ID" value="KAK4329432.1"/>
    <property type="molecule type" value="Genomic_DNA"/>
</dbReference>
<feature type="region of interest" description="Disordered" evidence="1">
    <location>
        <begin position="107"/>
        <end position="141"/>
    </location>
</feature>
<feature type="compositionally biased region" description="Polar residues" evidence="1">
    <location>
        <begin position="107"/>
        <end position="116"/>
    </location>
</feature>
<dbReference type="Proteomes" id="UP001292094">
    <property type="component" value="Unassembled WGS sequence"/>
</dbReference>
<keyword evidence="3" id="KW-1185">Reference proteome</keyword>
<name>A0AAE1UMK4_9EUCA</name>
<proteinExistence type="predicted"/>
<comment type="caution">
    <text evidence="2">The sequence shown here is derived from an EMBL/GenBank/DDBJ whole genome shotgun (WGS) entry which is preliminary data.</text>
</comment>
<gene>
    <name evidence="2" type="ORF">Pmani_000190</name>
</gene>
<evidence type="ECO:0000313" key="2">
    <source>
        <dbReference type="EMBL" id="KAK4329432.1"/>
    </source>
</evidence>
<reference evidence="2" key="1">
    <citation type="submission" date="2023-11" db="EMBL/GenBank/DDBJ databases">
        <title>Genome assemblies of two species of porcelain crab, Petrolisthes cinctipes and Petrolisthes manimaculis (Anomura: Porcellanidae).</title>
        <authorList>
            <person name="Angst P."/>
        </authorList>
    </citation>
    <scope>NUCLEOTIDE SEQUENCE</scope>
    <source>
        <strain evidence="2">PB745_02</strain>
        <tissue evidence="2">Gill</tissue>
    </source>
</reference>
<evidence type="ECO:0000313" key="3">
    <source>
        <dbReference type="Proteomes" id="UP001292094"/>
    </source>
</evidence>
<dbReference type="AlphaFoldDB" id="A0AAE1UMK4"/>
<organism evidence="2 3">
    <name type="scientific">Petrolisthes manimaculis</name>
    <dbReference type="NCBI Taxonomy" id="1843537"/>
    <lineage>
        <taxon>Eukaryota</taxon>
        <taxon>Metazoa</taxon>
        <taxon>Ecdysozoa</taxon>
        <taxon>Arthropoda</taxon>
        <taxon>Crustacea</taxon>
        <taxon>Multicrustacea</taxon>
        <taxon>Malacostraca</taxon>
        <taxon>Eumalacostraca</taxon>
        <taxon>Eucarida</taxon>
        <taxon>Decapoda</taxon>
        <taxon>Pleocyemata</taxon>
        <taxon>Anomura</taxon>
        <taxon>Galatheoidea</taxon>
        <taxon>Porcellanidae</taxon>
        <taxon>Petrolisthes</taxon>
    </lineage>
</organism>
<sequence length="210" mass="23723">MRVSGTERRLVTDFLFPAVVHSPLAALTLTSVISSQLCPDPIFVDHFNLQEDMDNYMYYTMMGGPVRLKPGVRPHKFDCQGKVTPHNENWEKLKRKMNTSKILSSVENINEADQNPPNQPDPEEARNECEDLNDPESLKPSTKNVGIQLQVHHSQKLSQPPLHPRVAVQDLSPARRKQCRDAAPYGQHLCPYIPPARQKSLIKVKKKAGS</sequence>
<protein>
    <submittedName>
        <fullName evidence="2">Uncharacterized protein</fullName>
    </submittedName>
</protein>